<sequence length="378" mass="42738">MIEKKDSDFDQTVSSRDEPIMDVPILVLKDLQRDGTDTADQAIRQGMDLGCLWVDIGDGCDALQDTGVLWSHVESFFNTARDAPHWKSSRFTAPQDPYLDALMHSVYVSGSHYFSRPSFESSTIFPDDAASKAPECLADIDPLLFQVQNVMVDAANQIFAYIGERVLGIEADFLAAAPEKRTNTLTLHRVAPVAEEEEQKTAAQEHFDFNVANVLLYNYCRGFKIYRDKVWYQLAEPTKPNLLLFDFGSVVSIRSNRRVAALFHRVDSPILTEDERAAWGSRLSLVCPIVPALPQEIETHPKLLDESIDGGKSPFDRHTYRDHVFYASKHYTMLSKHVVFDDPNYNKAVSFQMRGAAFSVLRTKFRATWGSLFGQKAR</sequence>
<dbReference type="SUPFAM" id="SSF51197">
    <property type="entry name" value="Clavaminate synthase-like"/>
    <property type="match status" value="1"/>
</dbReference>
<gene>
    <name evidence="1" type="ORF">PTTT1_LOCUS31036</name>
</gene>
<reference evidence="1" key="1">
    <citation type="submission" date="2022-02" db="EMBL/GenBank/DDBJ databases">
        <authorList>
            <person name="Giguere J D."/>
        </authorList>
    </citation>
    <scope>NUCLEOTIDE SEQUENCE</scope>
    <source>
        <strain evidence="1">CCAP 1055/1</strain>
    </source>
</reference>
<evidence type="ECO:0000313" key="1">
    <source>
        <dbReference type="EMBL" id="CAG9286045.1"/>
    </source>
</evidence>
<protein>
    <recommendedName>
        <fullName evidence="2">Clavaminate synthase-like protein</fullName>
    </recommendedName>
</protein>
<name>A0A8J9S9C7_PHATR</name>
<dbReference type="Gene3D" id="2.60.120.330">
    <property type="entry name" value="B-lactam Antibiotic, Isopenicillin N Synthase, Chain"/>
    <property type="match status" value="1"/>
</dbReference>
<dbReference type="Proteomes" id="UP000836788">
    <property type="component" value="Chromosome 21"/>
</dbReference>
<proteinExistence type="predicted"/>
<dbReference type="EMBL" id="OU594962">
    <property type="protein sequence ID" value="CAG9286045.1"/>
    <property type="molecule type" value="Genomic_DNA"/>
</dbReference>
<dbReference type="InterPro" id="IPR027443">
    <property type="entry name" value="IPNS-like_sf"/>
</dbReference>
<dbReference type="AlphaFoldDB" id="A0A8J9S9C7"/>
<organism evidence="1">
    <name type="scientific">Phaeodactylum tricornutum</name>
    <name type="common">Diatom</name>
    <dbReference type="NCBI Taxonomy" id="2850"/>
    <lineage>
        <taxon>Eukaryota</taxon>
        <taxon>Sar</taxon>
        <taxon>Stramenopiles</taxon>
        <taxon>Ochrophyta</taxon>
        <taxon>Bacillariophyta</taxon>
        <taxon>Bacillariophyceae</taxon>
        <taxon>Bacillariophycidae</taxon>
        <taxon>Naviculales</taxon>
        <taxon>Phaeodactylaceae</taxon>
        <taxon>Phaeodactylum</taxon>
    </lineage>
</organism>
<accession>A0A8J9S9C7</accession>
<evidence type="ECO:0008006" key="2">
    <source>
        <dbReference type="Google" id="ProtNLM"/>
    </source>
</evidence>